<protein>
    <submittedName>
        <fullName evidence="2">Uncharacterized protein</fullName>
    </submittedName>
</protein>
<proteinExistence type="predicted"/>
<evidence type="ECO:0000256" key="1">
    <source>
        <dbReference type="SAM" id="MobiDB-lite"/>
    </source>
</evidence>
<dbReference type="EMBL" id="JABXXO010000009">
    <property type="protein sequence ID" value="KAF7771016.1"/>
    <property type="molecule type" value="Genomic_DNA"/>
</dbReference>
<feature type="compositionally biased region" description="Basic and acidic residues" evidence="1">
    <location>
        <begin position="247"/>
        <end position="263"/>
    </location>
</feature>
<feature type="region of interest" description="Disordered" evidence="1">
    <location>
        <begin position="186"/>
        <end position="293"/>
    </location>
</feature>
<name>A0A8H7KBB7_AGABI</name>
<gene>
    <name evidence="2" type="ORF">Agabi119p4_6990</name>
</gene>
<evidence type="ECO:0000313" key="3">
    <source>
        <dbReference type="Proteomes" id="UP000629468"/>
    </source>
</evidence>
<dbReference type="Proteomes" id="UP000629468">
    <property type="component" value="Unassembled WGS sequence"/>
</dbReference>
<sequence length="331" mass="37637">MGFTRKQDSTSTLQHPTQLFQQAVNVSSFPHSSRALPIAGFLAARSSRRLQLALLDRSKKPRQHDRPVYVFIYTPPALPCSDRAFLFILIYVLYKNYRRIFRTSQRKVEKHFCRPQNTSNDLVREEHLRRAEQERLLQARLWVEHDQRPLLTRVYPDTPLSDLHRFPLSPSSTRTLVAHSPPAVIELPQSHHPYPPLPGPRKFDPTQIKHSPNRDTPDDDQSNHRQTSSAVRRPGSEQGKKLGLNDAAEREKDEEKERDRPIDGHCIISPLGRRSPPGSQIGRATASKKSDKACRADEAAAVAAMADALKTDEVHAPVKKIDDISIRGQFE</sequence>
<accession>A0A8H7KBB7</accession>
<organism evidence="2 3">
    <name type="scientific">Agaricus bisporus var. burnettii</name>
    <dbReference type="NCBI Taxonomy" id="192524"/>
    <lineage>
        <taxon>Eukaryota</taxon>
        <taxon>Fungi</taxon>
        <taxon>Dikarya</taxon>
        <taxon>Basidiomycota</taxon>
        <taxon>Agaricomycotina</taxon>
        <taxon>Agaricomycetes</taxon>
        <taxon>Agaricomycetidae</taxon>
        <taxon>Agaricales</taxon>
        <taxon>Agaricineae</taxon>
        <taxon>Agaricaceae</taxon>
        <taxon>Agaricus</taxon>
    </lineage>
</organism>
<evidence type="ECO:0000313" key="2">
    <source>
        <dbReference type="EMBL" id="KAF7771016.1"/>
    </source>
</evidence>
<reference evidence="2 3" key="1">
    <citation type="journal article" name="Sci. Rep.">
        <title>Telomere-to-telomere assembled and centromere annotated genomes of the two main subspecies of the button mushroom Agaricus bisporus reveal especially polymorphic chromosome ends.</title>
        <authorList>
            <person name="Sonnenberg A.S.M."/>
            <person name="Sedaghat-Telgerd N."/>
            <person name="Lavrijssen B."/>
            <person name="Ohm R.A."/>
            <person name="Hendrickx P.M."/>
            <person name="Scholtmeijer K."/>
            <person name="Baars J.J.P."/>
            <person name="van Peer A."/>
        </authorList>
    </citation>
    <scope>NUCLEOTIDE SEQUENCE [LARGE SCALE GENOMIC DNA]</scope>
    <source>
        <strain evidence="2 3">H119_p4</strain>
    </source>
</reference>
<comment type="caution">
    <text evidence="2">The sequence shown here is derived from an EMBL/GenBank/DDBJ whole genome shotgun (WGS) entry which is preliminary data.</text>
</comment>
<dbReference type="AlphaFoldDB" id="A0A8H7KBB7"/>